<feature type="transmembrane region" description="Helical" evidence="1">
    <location>
        <begin position="44"/>
        <end position="67"/>
    </location>
</feature>
<accession>A0A2N6VR70</accession>
<protein>
    <recommendedName>
        <fullName evidence="4">Acyltransferase 3 domain-containing protein</fullName>
    </recommendedName>
</protein>
<keyword evidence="1" id="KW-1133">Transmembrane helix</keyword>
<feature type="transmembrane region" description="Helical" evidence="1">
    <location>
        <begin position="137"/>
        <end position="159"/>
    </location>
</feature>
<feature type="transmembrane region" description="Helical" evidence="1">
    <location>
        <begin position="338"/>
        <end position="355"/>
    </location>
</feature>
<evidence type="ECO:0000313" key="3">
    <source>
        <dbReference type="Proteomes" id="UP000235598"/>
    </source>
</evidence>
<dbReference type="PANTHER" id="PTHR38592">
    <property type="entry name" value="BLL4819 PROTEIN"/>
    <property type="match status" value="1"/>
</dbReference>
<sequence>MAKRATSRRIIEFDLLRGFFIMVITLDHLAYWPSPLAFFSGKGWLWVSSAEGFFLISGFLIGFIRAYKGRHKDLWQVTKSLWRRALKLYVWGVGITLFLMAITALVPPDNVNTLPSLPPEDTTVGNTVVNVLLMRTFHAWIFFLRMYAVMLFVTPVFLWLVRKGKLWVAVLASILVYASSLFFETPEAVVQWQLLFFLAAALGYVFTPVRNWMAEHVTWRNVMIVGLVSVTAVTMVLSGIAIHGEHLMNQLGLGEFQTNLHHWGNATFSNFPMQPGRMILAFIWFGGLLAFFHVLRDPIMKFLGWVLVPFGKYSLTAYCLQAIILPFIVIITEAQGPLWNMFVGLLTIMIMWLLMKSKLVLKIMPQ</sequence>
<evidence type="ECO:0000256" key="1">
    <source>
        <dbReference type="SAM" id="Phobius"/>
    </source>
</evidence>
<evidence type="ECO:0000313" key="2">
    <source>
        <dbReference type="EMBL" id="PMD06632.1"/>
    </source>
</evidence>
<dbReference type="Proteomes" id="UP000235598">
    <property type="component" value="Unassembled WGS sequence"/>
</dbReference>
<evidence type="ECO:0008006" key="4">
    <source>
        <dbReference type="Google" id="ProtNLM"/>
    </source>
</evidence>
<name>A0A2N6VR70_9MICO</name>
<reference evidence="2 3" key="1">
    <citation type="submission" date="2017-09" db="EMBL/GenBank/DDBJ databases">
        <title>Bacterial strain isolated from the female urinary microbiota.</title>
        <authorList>
            <person name="Thomas-White K."/>
            <person name="Kumar N."/>
            <person name="Forster S."/>
            <person name="Putonti C."/>
            <person name="Lawley T."/>
            <person name="Wolfe A.J."/>
        </authorList>
    </citation>
    <scope>NUCLEOTIDE SEQUENCE [LARGE SCALE GENOMIC DNA]</scope>
    <source>
        <strain evidence="2 3">UMB1301</strain>
    </source>
</reference>
<feature type="transmembrane region" description="Helical" evidence="1">
    <location>
        <begin position="166"/>
        <end position="183"/>
    </location>
</feature>
<dbReference type="PANTHER" id="PTHR38592:SF3">
    <property type="entry name" value="BLL4819 PROTEIN"/>
    <property type="match status" value="1"/>
</dbReference>
<dbReference type="Pfam" id="PF10129">
    <property type="entry name" value="OpgC_C"/>
    <property type="match status" value="1"/>
</dbReference>
<dbReference type="OrthoDB" id="9775975at2"/>
<gene>
    <name evidence="2" type="ORF">CJ199_04580</name>
</gene>
<dbReference type="AlphaFoldDB" id="A0A2N6VR70"/>
<organism evidence="2 3">
    <name type="scientific">Brevibacterium paucivorans</name>
    <dbReference type="NCBI Taxonomy" id="170994"/>
    <lineage>
        <taxon>Bacteria</taxon>
        <taxon>Bacillati</taxon>
        <taxon>Actinomycetota</taxon>
        <taxon>Actinomycetes</taxon>
        <taxon>Micrococcales</taxon>
        <taxon>Brevibacteriaceae</taxon>
        <taxon>Brevibacterium</taxon>
    </lineage>
</organism>
<proteinExistence type="predicted"/>
<feature type="transmembrane region" description="Helical" evidence="1">
    <location>
        <begin position="12"/>
        <end position="32"/>
    </location>
</feature>
<keyword evidence="1" id="KW-0472">Membrane</keyword>
<feature type="transmembrane region" description="Helical" evidence="1">
    <location>
        <begin position="221"/>
        <end position="242"/>
    </location>
</feature>
<feature type="transmembrane region" description="Helical" evidence="1">
    <location>
        <begin position="278"/>
        <end position="295"/>
    </location>
</feature>
<dbReference type="InterPro" id="IPR014550">
    <property type="entry name" value="UCP028704_OpgC"/>
</dbReference>
<dbReference type="RefSeq" id="WP_102238274.1">
    <property type="nucleotide sequence ID" value="NZ_PNHK01000001.1"/>
</dbReference>
<comment type="caution">
    <text evidence="2">The sequence shown here is derived from an EMBL/GenBank/DDBJ whole genome shotgun (WGS) entry which is preliminary data.</text>
</comment>
<feature type="transmembrane region" description="Helical" evidence="1">
    <location>
        <begin position="189"/>
        <end position="209"/>
    </location>
</feature>
<dbReference type="EMBL" id="PNHK01000001">
    <property type="protein sequence ID" value="PMD06632.1"/>
    <property type="molecule type" value="Genomic_DNA"/>
</dbReference>
<keyword evidence="1" id="KW-0812">Transmembrane</keyword>
<feature type="transmembrane region" description="Helical" evidence="1">
    <location>
        <begin position="88"/>
        <end position="106"/>
    </location>
</feature>